<gene>
    <name evidence="2" type="ORF">O181_075066</name>
</gene>
<keyword evidence="3" id="KW-1185">Reference proteome</keyword>
<evidence type="ECO:0000313" key="3">
    <source>
        <dbReference type="Proteomes" id="UP000765509"/>
    </source>
</evidence>
<protein>
    <recommendedName>
        <fullName evidence="4">Peptidase A2 domain-containing protein</fullName>
    </recommendedName>
</protein>
<dbReference type="Proteomes" id="UP000765509">
    <property type="component" value="Unassembled WGS sequence"/>
</dbReference>
<accession>A0A9Q3F7T2</accession>
<dbReference type="AlphaFoldDB" id="A0A9Q3F7T2"/>
<feature type="chain" id="PRO_5040145661" description="Peptidase A2 domain-containing protein" evidence="1">
    <location>
        <begin position="22"/>
        <end position="199"/>
    </location>
</feature>
<evidence type="ECO:0000313" key="2">
    <source>
        <dbReference type="EMBL" id="MBW0535351.1"/>
    </source>
</evidence>
<sequence length="199" mass="21170">MRCTAPLKILLIGLGALASTGKPTAHTPRGLQILIHGLHHLGLLVQYAKGRLNVGLSPPQAPLPTGSILQVKFVKHGAADRVLIDTGASIHLSGSLQFTMVMQDVPPFCIFFANSNSSVMISQTTTLKIPVNNGFVIICDVPFSKKISGTILSMGKLCRAGVIPLFDGLSLSLLVSNVLVTTTFVNDCWWLDVVQGGDQ</sequence>
<organism evidence="2 3">
    <name type="scientific">Austropuccinia psidii MF-1</name>
    <dbReference type="NCBI Taxonomy" id="1389203"/>
    <lineage>
        <taxon>Eukaryota</taxon>
        <taxon>Fungi</taxon>
        <taxon>Dikarya</taxon>
        <taxon>Basidiomycota</taxon>
        <taxon>Pucciniomycotina</taxon>
        <taxon>Pucciniomycetes</taxon>
        <taxon>Pucciniales</taxon>
        <taxon>Sphaerophragmiaceae</taxon>
        <taxon>Austropuccinia</taxon>
    </lineage>
</organism>
<comment type="caution">
    <text evidence="2">The sequence shown here is derived from an EMBL/GenBank/DDBJ whole genome shotgun (WGS) entry which is preliminary data.</text>
</comment>
<evidence type="ECO:0000256" key="1">
    <source>
        <dbReference type="SAM" id="SignalP"/>
    </source>
</evidence>
<proteinExistence type="predicted"/>
<dbReference type="EMBL" id="AVOT02040165">
    <property type="protein sequence ID" value="MBW0535351.1"/>
    <property type="molecule type" value="Genomic_DNA"/>
</dbReference>
<keyword evidence="1" id="KW-0732">Signal</keyword>
<feature type="signal peptide" evidence="1">
    <location>
        <begin position="1"/>
        <end position="21"/>
    </location>
</feature>
<name>A0A9Q3F7T2_9BASI</name>
<evidence type="ECO:0008006" key="4">
    <source>
        <dbReference type="Google" id="ProtNLM"/>
    </source>
</evidence>
<reference evidence="2" key="1">
    <citation type="submission" date="2021-03" db="EMBL/GenBank/DDBJ databases">
        <title>Draft genome sequence of rust myrtle Austropuccinia psidii MF-1, a brazilian biotype.</title>
        <authorList>
            <person name="Quecine M.C."/>
            <person name="Pachon D.M.R."/>
            <person name="Bonatelli M.L."/>
            <person name="Correr F.H."/>
            <person name="Franceschini L.M."/>
            <person name="Leite T.F."/>
            <person name="Margarido G.R.A."/>
            <person name="Almeida C.A."/>
            <person name="Ferrarezi J.A."/>
            <person name="Labate C.A."/>
        </authorList>
    </citation>
    <scope>NUCLEOTIDE SEQUENCE</scope>
    <source>
        <strain evidence="2">MF-1</strain>
    </source>
</reference>